<evidence type="ECO:0000313" key="2">
    <source>
        <dbReference type="Proteomes" id="UP000799302"/>
    </source>
</evidence>
<keyword evidence="2" id="KW-1185">Reference proteome</keyword>
<name>A0A6A6U9F2_9PEZI</name>
<evidence type="ECO:0000313" key="1">
    <source>
        <dbReference type="EMBL" id="KAF2668077.1"/>
    </source>
</evidence>
<reference evidence="1" key="1">
    <citation type="journal article" date="2020" name="Stud. Mycol.">
        <title>101 Dothideomycetes genomes: a test case for predicting lifestyles and emergence of pathogens.</title>
        <authorList>
            <person name="Haridas S."/>
            <person name="Albert R."/>
            <person name="Binder M."/>
            <person name="Bloem J."/>
            <person name="Labutti K."/>
            <person name="Salamov A."/>
            <person name="Andreopoulos B."/>
            <person name="Baker S."/>
            <person name="Barry K."/>
            <person name="Bills G."/>
            <person name="Bluhm B."/>
            <person name="Cannon C."/>
            <person name="Castanera R."/>
            <person name="Culley D."/>
            <person name="Daum C."/>
            <person name="Ezra D."/>
            <person name="Gonzalez J."/>
            <person name="Henrissat B."/>
            <person name="Kuo A."/>
            <person name="Liang C."/>
            <person name="Lipzen A."/>
            <person name="Lutzoni F."/>
            <person name="Magnuson J."/>
            <person name="Mondo S."/>
            <person name="Nolan M."/>
            <person name="Ohm R."/>
            <person name="Pangilinan J."/>
            <person name="Park H.-J."/>
            <person name="Ramirez L."/>
            <person name="Alfaro M."/>
            <person name="Sun H."/>
            <person name="Tritt A."/>
            <person name="Yoshinaga Y."/>
            <person name="Zwiers L.-H."/>
            <person name="Turgeon B."/>
            <person name="Goodwin S."/>
            <person name="Spatafora J."/>
            <person name="Crous P."/>
            <person name="Grigoriev I."/>
        </authorList>
    </citation>
    <scope>NUCLEOTIDE SEQUENCE</scope>
    <source>
        <strain evidence="1">CBS 115976</strain>
    </source>
</reference>
<sequence length="467" mass="52983">MDFTFDSLTEDLGQVEISPPASLQIFEELPESYDPRIHWLDGHSPPHPYFDRAEEIHSIVSEIKNRLLFHILQGCKLLLQRANCHGLLEQFDSNAHVWKAVVSAQKYCNNYLATRAECRETYLPALKANPKLFSTIATFLSMDRNALRAINYGFHQYASDPEMTVEYASEFVAPRRIVALGPNHVAVRHKDFNKDATQILGYLGALWNLRDLANMATAALAPEIYGSKMFPHMSRLPPQLAALIRIPASRPATADSPRQIPYADGQIFNELLPPLFRDELALVQRGEETHTYESLTIDMAEDLAEYLLARGLIEHKTTGAVLELDEPIPTHHLAILVQNISYTLPAIEMEQRVFTRGGYRDNGTDEMETLSIEERIEFLAASRKWKYEEISGTIRLRAQRLAYRMIAEEKLKTCQQASNMGEAAVLRMIIDALEYANWEAVVQNTGEAMNLWKIIGDLIGNNELRSE</sequence>
<dbReference type="EMBL" id="MU004237">
    <property type="protein sequence ID" value="KAF2668077.1"/>
    <property type="molecule type" value="Genomic_DNA"/>
</dbReference>
<dbReference type="OrthoDB" id="4735787at2759"/>
<accession>A0A6A6U9F2</accession>
<dbReference type="Proteomes" id="UP000799302">
    <property type="component" value="Unassembled WGS sequence"/>
</dbReference>
<organism evidence="1 2">
    <name type="scientific">Microthyrium microscopicum</name>
    <dbReference type="NCBI Taxonomy" id="703497"/>
    <lineage>
        <taxon>Eukaryota</taxon>
        <taxon>Fungi</taxon>
        <taxon>Dikarya</taxon>
        <taxon>Ascomycota</taxon>
        <taxon>Pezizomycotina</taxon>
        <taxon>Dothideomycetes</taxon>
        <taxon>Dothideomycetes incertae sedis</taxon>
        <taxon>Microthyriales</taxon>
        <taxon>Microthyriaceae</taxon>
        <taxon>Microthyrium</taxon>
    </lineage>
</organism>
<protein>
    <submittedName>
        <fullName evidence="1">Uncharacterized protein</fullName>
    </submittedName>
</protein>
<dbReference type="AlphaFoldDB" id="A0A6A6U9F2"/>
<gene>
    <name evidence="1" type="ORF">BT63DRAFT_375443</name>
</gene>
<proteinExistence type="predicted"/>